<dbReference type="EMBL" id="LK031773">
    <property type="protein sequence ID" value="CDR35326.1"/>
    <property type="molecule type" value="Genomic_DNA"/>
</dbReference>
<geneLocation type="plasmid" evidence="2">
    <name>1</name>
</geneLocation>
<sequence>MHMSGISEIKKKAKLSIDEMYDNQAVGKLDNQKEGKPESKQTIQPAIQLENKPDSHPTGSPSFQEVSQALNNKAGHTTIQQNGKLETNPDVKQETQTTRPTTIFPATKQQTQKIPTYKMTFNLTEDIYKAFNDLYANRMLQGRKTEKSEMICEAIQWLIKMEEEQQTQ</sequence>
<proteinExistence type="predicted"/>
<name>A0A090D3A5_9BACT</name>
<organism evidence="2">
    <name type="scientific">Candidatus Criblamydia sequanensis CRIB-18</name>
    <dbReference type="NCBI Taxonomy" id="1437425"/>
    <lineage>
        <taxon>Bacteria</taxon>
        <taxon>Pseudomonadati</taxon>
        <taxon>Chlamydiota</taxon>
        <taxon>Chlamydiia</taxon>
        <taxon>Parachlamydiales</taxon>
        <taxon>Candidatus Criblamydiaceae</taxon>
        <taxon>Candidatus Criblamydia</taxon>
    </lineage>
</organism>
<reference evidence="2" key="2">
    <citation type="submission" date="2014-09" db="EMBL/GenBank/DDBJ databases">
        <title>Criblamydia sequanensis harbors a mega-plasmid encoding arsenite resistance.</title>
        <authorList>
            <person name="Bertelli C."/>
            <person name="Goesmann A."/>
            <person name="Greub G."/>
        </authorList>
    </citation>
    <scope>NUCLEOTIDE SEQUENCE [LARGE SCALE GENOMIC DNA]</scope>
    <source>
        <strain evidence="2">CRIB-18</strain>
        <plasmid evidence="2">1</plasmid>
    </source>
</reference>
<keyword evidence="2" id="KW-0614">Plasmid</keyword>
<feature type="compositionally biased region" description="Basic and acidic residues" evidence="1">
    <location>
        <begin position="30"/>
        <end position="39"/>
    </location>
</feature>
<reference evidence="2" key="1">
    <citation type="submission" date="2013-12" db="EMBL/GenBank/DDBJ databases">
        <authorList>
            <person name="Li W."/>
            <person name="Chetelat R.T."/>
        </authorList>
    </citation>
    <scope>NUCLEOTIDE SEQUENCE</scope>
    <source>
        <strain evidence="2">CRIB-18</strain>
        <plasmid evidence="2">1</plasmid>
    </source>
</reference>
<evidence type="ECO:0000256" key="1">
    <source>
        <dbReference type="SAM" id="MobiDB-lite"/>
    </source>
</evidence>
<accession>A0A090D3A5</accession>
<dbReference type="AlphaFoldDB" id="A0A090D3A5"/>
<protein>
    <submittedName>
        <fullName evidence="2">Uncharacterized protein</fullName>
    </submittedName>
</protein>
<feature type="compositionally biased region" description="Polar residues" evidence="1">
    <location>
        <begin position="57"/>
        <end position="85"/>
    </location>
</feature>
<gene>
    <name evidence="2" type="ORF">CSEC_p0055</name>
</gene>
<evidence type="ECO:0000313" key="2">
    <source>
        <dbReference type="EMBL" id="CDR35326.1"/>
    </source>
</evidence>
<feature type="region of interest" description="Disordered" evidence="1">
    <location>
        <begin position="26"/>
        <end position="104"/>
    </location>
</feature>